<dbReference type="PANTHER" id="PTHR48081">
    <property type="entry name" value="AB HYDROLASE SUPERFAMILY PROTEIN C4A8.06C"/>
    <property type="match status" value="1"/>
</dbReference>
<dbReference type="GO" id="GO:0016787">
    <property type="term" value="F:hydrolase activity"/>
    <property type="evidence" value="ECO:0007669"/>
    <property type="project" value="UniProtKB-KW"/>
</dbReference>
<organism evidence="3 4">
    <name type="scientific">Lactobacillus xujianguonis</name>
    <dbReference type="NCBI Taxonomy" id="2495899"/>
    <lineage>
        <taxon>Bacteria</taxon>
        <taxon>Bacillati</taxon>
        <taxon>Bacillota</taxon>
        <taxon>Bacilli</taxon>
        <taxon>Lactobacillales</taxon>
        <taxon>Lactobacillaceae</taxon>
        <taxon>Lactobacillus</taxon>
    </lineage>
</organism>
<evidence type="ECO:0000313" key="3">
    <source>
        <dbReference type="EMBL" id="RVU71008.1"/>
    </source>
</evidence>
<name>A0A437SVQ7_9LACO</name>
<gene>
    <name evidence="3" type="ORF">EJK17_04700</name>
</gene>
<dbReference type="PANTHER" id="PTHR48081:SF8">
    <property type="entry name" value="ALPHA_BETA HYDROLASE FOLD-3 DOMAIN-CONTAINING PROTEIN-RELATED"/>
    <property type="match status" value="1"/>
</dbReference>
<dbReference type="RefSeq" id="WP_127796246.1">
    <property type="nucleotide sequence ID" value="NZ_ML136878.1"/>
</dbReference>
<dbReference type="Gene3D" id="3.40.50.1820">
    <property type="entry name" value="alpha/beta hydrolase"/>
    <property type="match status" value="1"/>
</dbReference>
<dbReference type="AlphaFoldDB" id="A0A437SVQ7"/>
<dbReference type="SUPFAM" id="SSF53474">
    <property type="entry name" value="alpha/beta-Hydrolases"/>
    <property type="match status" value="1"/>
</dbReference>
<feature type="domain" description="Alpha/beta hydrolase fold-3" evidence="2">
    <location>
        <begin position="76"/>
        <end position="271"/>
    </location>
</feature>
<evidence type="ECO:0000313" key="4">
    <source>
        <dbReference type="Proteomes" id="UP000288291"/>
    </source>
</evidence>
<dbReference type="Pfam" id="PF07859">
    <property type="entry name" value="Abhydrolase_3"/>
    <property type="match status" value="1"/>
</dbReference>
<protein>
    <submittedName>
        <fullName evidence="3">Alpha/beta hydrolase</fullName>
    </submittedName>
</protein>
<evidence type="ECO:0000256" key="1">
    <source>
        <dbReference type="ARBA" id="ARBA00022801"/>
    </source>
</evidence>
<dbReference type="InterPro" id="IPR029058">
    <property type="entry name" value="AB_hydrolase_fold"/>
</dbReference>
<dbReference type="InterPro" id="IPR013094">
    <property type="entry name" value="AB_hydrolase_3"/>
</dbReference>
<comment type="caution">
    <text evidence="3">The sequence shown here is derived from an EMBL/GenBank/DDBJ whole genome shotgun (WGS) entry which is preliminary data.</text>
</comment>
<keyword evidence="4" id="KW-1185">Reference proteome</keyword>
<accession>A0A437SVQ7</accession>
<dbReference type="EMBL" id="RXIA01000010">
    <property type="protein sequence ID" value="RVU71008.1"/>
    <property type="molecule type" value="Genomic_DNA"/>
</dbReference>
<evidence type="ECO:0000259" key="2">
    <source>
        <dbReference type="Pfam" id="PF07859"/>
    </source>
</evidence>
<dbReference type="InterPro" id="IPR050300">
    <property type="entry name" value="GDXG_lipolytic_enzyme"/>
</dbReference>
<sequence length="297" mass="33373">MLSKEAQEAIAFSRKYIKPDQDKPLTPEIALAARKGGDEGNKWDLPDEIELKTIDQNGVKGEFYGRKDQTPTKTVLLFLHGGAYATGTLYSRRKLAVKLGKAADMDVFACDYTQYPEGRHPDAQNDILRAYKYLRDKYDHVVVFGESAGATLALTLTLQLKDEQQILPDRIAVFSPVINQLNTAASEYLRNERDPMLVGATDPVPYFDEPAKKDPLISPIYGDYRGFPPLLINCGSEEVKYDSSAILNSLCEKAGVDVQWHVWQDLFHVFVLFDMPETDLAIKQIGEFLQMGMSKND</sequence>
<dbReference type="Proteomes" id="UP000288291">
    <property type="component" value="Unassembled WGS sequence"/>
</dbReference>
<reference evidence="3 4" key="1">
    <citation type="submission" date="2018-12" db="EMBL/GenBank/DDBJ databases">
        <authorList>
            <person name="Meng J."/>
        </authorList>
    </citation>
    <scope>NUCLEOTIDE SEQUENCE [LARGE SCALE GENOMIC DNA]</scope>
    <source>
        <strain evidence="3 4">HT111-2</strain>
    </source>
</reference>
<keyword evidence="1 3" id="KW-0378">Hydrolase</keyword>
<proteinExistence type="predicted"/>